<evidence type="ECO:0000313" key="1">
    <source>
        <dbReference type="EMBL" id="JAD91048.1"/>
    </source>
</evidence>
<name>A0A0A9DWH1_ARUDO</name>
<dbReference type="EMBL" id="GBRH01206847">
    <property type="protein sequence ID" value="JAD91048.1"/>
    <property type="molecule type" value="Transcribed_RNA"/>
</dbReference>
<proteinExistence type="predicted"/>
<dbReference type="AlphaFoldDB" id="A0A0A9DWH1"/>
<sequence>MVQHNLNNGSVLSFLVVFSRLNPSARPMRPIRHERRPCTSTTPFTTVTLVRLRPLGDDGEQRLQPGLELLVLPPHAAPVVDELPRRAPRVRPVRLRRREVALGCPRLDAVLPAERRPQSGEPGGLEQRLVVDQRSAVVGEVGRVFLHRVVGGEDGQDGVHGAEHGLVHGVDGVDEHVDAGELAGTTGRIEVLVEEGEVGDAADGVELGSLVQ</sequence>
<protein>
    <submittedName>
        <fullName evidence="1">Uncharacterized protein</fullName>
    </submittedName>
</protein>
<reference evidence="1" key="1">
    <citation type="submission" date="2014-09" db="EMBL/GenBank/DDBJ databases">
        <authorList>
            <person name="Magalhaes I.L.F."/>
            <person name="Oliveira U."/>
            <person name="Santos F.R."/>
            <person name="Vidigal T.H.D.A."/>
            <person name="Brescovit A.D."/>
            <person name="Santos A.J."/>
        </authorList>
    </citation>
    <scope>NUCLEOTIDE SEQUENCE</scope>
    <source>
        <tissue evidence="1">Shoot tissue taken approximately 20 cm above the soil surface</tissue>
    </source>
</reference>
<accession>A0A0A9DWH1</accession>
<organism evidence="1">
    <name type="scientific">Arundo donax</name>
    <name type="common">Giant reed</name>
    <name type="synonym">Donax arundinaceus</name>
    <dbReference type="NCBI Taxonomy" id="35708"/>
    <lineage>
        <taxon>Eukaryota</taxon>
        <taxon>Viridiplantae</taxon>
        <taxon>Streptophyta</taxon>
        <taxon>Embryophyta</taxon>
        <taxon>Tracheophyta</taxon>
        <taxon>Spermatophyta</taxon>
        <taxon>Magnoliopsida</taxon>
        <taxon>Liliopsida</taxon>
        <taxon>Poales</taxon>
        <taxon>Poaceae</taxon>
        <taxon>PACMAD clade</taxon>
        <taxon>Arundinoideae</taxon>
        <taxon>Arundineae</taxon>
        <taxon>Arundo</taxon>
    </lineage>
</organism>
<reference evidence="1" key="2">
    <citation type="journal article" date="2015" name="Data Brief">
        <title>Shoot transcriptome of the giant reed, Arundo donax.</title>
        <authorList>
            <person name="Barrero R.A."/>
            <person name="Guerrero F.D."/>
            <person name="Moolhuijzen P."/>
            <person name="Goolsby J.A."/>
            <person name="Tidwell J."/>
            <person name="Bellgard S.E."/>
            <person name="Bellgard M.I."/>
        </authorList>
    </citation>
    <scope>NUCLEOTIDE SEQUENCE</scope>
    <source>
        <tissue evidence="1">Shoot tissue taken approximately 20 cm above the soil surface</tissue>
    </source>
</reference>